<comment type="caution">
    <text evidence="2">The sequence shown here is derived from an EMBL/GenBank/DDBJ whole genome shotgun (WGS) entry which is preliminary data.</text>
</comment>
<name>A0A8J5FHD7_ZINOF</name>
<dbReference type="Proteomes" id="UP000734854">
    <property type="component" value="Unassembled WGS sequence"/>
</dbReference>
<dbReference type="AlphaFoldDB" id="A0A8J5FHD7"/>
<dbReference type="EMBL" id="JACMSC010000015">
    <property type="protein sequence ID" value="KAG6486805.1"/>
    <property type="molecule type" value="Genomic_DNA"/>
</dbReference>
<evidence type="ECO:0000313" key="3">
    <source>
        <dbReference type="Proteomes" id="UP000734854"/>
    </source>
</evidence>
<sequence>MNSDNCDSNEDLDIRIVDQSQHLHVQLPHLIYVMTFLSLVFLFLISPSLNLLVRFYSWIVEGMVRMITLRNSDGEVFVVKEAMAMES</sequence>
<gene>
    <name evidence="2" type="ORF">ZIOFF_055385</name>
</gene>
<organism evidence="2 3">
    <name type="scientific">Zingiber officinale</name>
    <name type="common">Ginger</name>
    <name type="synonym">Amomum zingiber</name>
    <dbReference type="NCBI Taxonomy" id="94328"/>
    <lineage>
        <taxon>Eukaryota</taxon>
        <taxon>Viridiplantae</taxon>
        <taxon>Streptophyta</taxon>
        <taxon>Embryophyta</taxon>
        <taxon>Tracheophyta</taxon>
        <taxon>Spermatophyta</taxon>
        <taxon>Magnoliopsida</taxon>
        <taxon>Liliopsida</taxon>
        <taxon>Zingiberales</taxon>
        <taxon>Zingiberaceae</taxon>
        <taxon>Zingiber</taxon>
    </lineage>
</organism>
<protein>
    <recommendedName>
        <fullName evidence="4">Transmembrane protein</fullName>
    </recommendedName>
</protein>
<proteinExistence type="predicted"/>
<keyword evidence="1" id="KW-0812">Transmembrane</keyword>
<keyword evidence="1" id="KW-0472">Membrane</keyword>
<evidence type="ECO:0000256" key="1">
    <source>
        <dbReference type="SAM" id="Phobius"/>
    </source>
</evidence>
<accession>A0A8J5FHD7</accession>
<feature type="transmembrane region" description="Helical" evidence="1">
    <location>
        <begin position="30"/>
        <end position="53"/>
    </location>
</feature>
<reference evidence="2 3" key="1">
    <citation type="submission" date="2020-08" db="EMBL/GenBank/DDBJ databases">
        <title>Plant Genome Project.</title>
        <authorList>
            <person name="Zhang R.-G."/>
        </authorList>
    </citation>
    <scope>NUCLEOTIDE SEQUENCE [LARGE SCALE GENOMIC DNA]</scope>
    <source>
        <tissue evidence="2">Rhizome</tissue>
    </source>
</reference>
<evidence type="ECO:0000313" key="2">
    <source>
        <dbReference type="EMBL" id="KAG6486805.1"/>
    </source>
</evidence>
<evidence type="ECO:0008006" key="4">
    <source>
        <dbReference type="Google" id="ProtNLM"/>
    </source>
</evidence>
<keyword evidence="1" id="KW-1133">Transmembrane helix</keyword>
<keyword evidence="3" id="KW-1185">Reference proteome</keyword>